<feature type="transmembrane region" description="Helical" evidence="1">
    <location>
        <begin position="69"/>
        <end position="88"/>
    </location>
</feature>
<dbReference type="AlphaFoldDB" id="A0A6J1M435"/>
<protein>
    <submittedName>
        <fullName evidence="3">Protein lifeguard 2</fullName>
    </submittedName>
</protein>
<sequence>MATTSDISIQCELLNDDCNGLSYQFDIADPKLRRRLVRRVYFLLMLEAVCGIPCLEIVIRFSISYNLLYLRVFNFIISITIFSFLYKFRNWRRPAPYKYLVYMATAILTFSTRAVYLLSIEKTPWLHMYPVILTVILLILALFTKQQKVRFTHGIGVFIIYLTFGLCLLLAYFLNVFFHVLNAAICTLEAWYIIYDTHVMLSVHHAYHIEPKEYLFAAVNIRADLPRFWWMVMRHLVLGPFILLIKIIKSCRFKEIC</sequence>
<keyword evidence="1" id="KW-0472">Membrane</keyword>
<keyword evidence="1" id="KW-0812">Transmembrane</keyword>
<evidence type="ECO:0000313" key="2">
    <source>
        <dbReference type="Proteomes" id="UP000504633"/>
    </source>
</evidence>
<evidence type="ECO:0000256" key="1">
    <source>
        <dbReference type="SAM" id="Phobius"/>
    </source>
</evidence>
<name>A0A6J1M435_DROHY</name>
<feature type="transmembrane region" description="Helical" evidence="1">
    <location>
        <begin position="40"/>
        <end position="63"/>
    </location>
</feature>
<keyword evidence="2" id="KW-1185">Reference proteome</keyword>
<accession>A0A6J1M435</accession>
<feature type="transmembrane region" description="Helical" evidence="1">
    <location>
        <begin position="228"/>
        <end position="248"/>
    </location>
</feature>
<dbReference type="OrthoDB" id="7933078at2759"/>
<dbReference type="KEGG" id="dhe:111599926"/>
<feature type="transmembrane region" description="Helical" evidence="1">
    <location>
        <begin position="155"/>
        <end position="174"/>
    </location>
</feature>
<organism evidence="2 3">
    <name type="scientific">Drosophila hydei</name>
    <name type="common">Fruit fly</name>
    <dbReference type="NCBI Taxonomy" id="7224"/>
    <lineage>
        <taxon>Eukaryota</taxon>
        <taxon>Metazoa</taxon>
        <taxon>Ecdysozoa</taxon>
        <taxon>Arthropoda</taxon>
        <taxon>Hexapoda</taxon>
        <taxon>Insecta</taxon>
        <taxon>Pterygota</taxon>
        <taxon>Neoptera</taxon>
        <taxon>Endopterygota</taxon>
        <taxon>Diptera</taxon>
        <taxon>Brachycera</taxon>
        <taxon>Muscomorpha</taxon>
        <taxon>Ephydroidea</taxon>
        <taxon>Drosophilidae</taxon>
        <taxon>Drosophila</taxon>
    </lineage>
</organism>
<feature type="transmembrane region" description="Helical" evidence="1">
    <location>
        <begin position="100"/>
        <end position="119"/>
    </location>
</feature>
<feature type="transmembrane region" description="Helical" evidence="1">
    <location>
        <begin position="125"/>
        <end position="143"/>
    </location>
</feature>
<keyword evidence="1" id="KW-1133">Transmembrane helix</keyword>
<dbReference type="Proteomes" id="UP000504633">
    <property type="component" value="Unplaced"/>
</dbReference>
<proteinExistence type="predicted"/>
<dbReference type="RefSeq" id="XP_023171541.1">
    <property type="nucleotide sequence ID" value="XM_023315773.2"/>
</dbReference>
<reference evidence="3" key="1">
    <citation type="submission" date="2025-08" db="UniProtKB">
        <authorList>
            <consortium name="RefSeq"/>
        </authorList>
    </citation>
    <scope>IDENTIFICATION</scope>
    <source>
        <strain evidence="3">15085-1641.00</strain>
        <tissue evidence="3">Whole body</tissue>
    </source>
</reference>
<dbReference type="OMA" id="VYSMACT"/>
<dbReference type="GeneID" id="111599926"/>
<evidence type="ECO:0000313" key="3">
    <source>
        <dbReference type="RefSeq" id="XP_023171541.1"/>
    </source>
</evidence>
<gene>
    <name evidence="3" type="primary">LOC111599926</name>
</gene>